<dbReference type="RefSeq" id="WP_099437782.1">
    <property type="nucleotide sequence ID" value="NZ_CP024091.1"/>
</dbReference>
<dbReference type="Pfam" id="PF22680">
    <property type="entry name" value="Glyco_hydro_123_N_2"/>
    <property type="match status" value="1"/>
</dbReference>
<organism evidence="5 6">
    <name type="scientific">Pedobacter ginsengisoli</name>
    <dbReference type="NCBI Taxonomy" id="363852"/>
    <lineage>
        <taxon>Bacteria</taxon>
        <taxon>Pseudomonadati</taxon>
        <taxon>Bacteroidota</taxon>
        <taxon>Sphingobacteriia</taxon>
        <taxon>Sphingobacteriales</taxon>
        <taxon>Sphingobacteriaceae</taxon>
        <taxon>Pedobacter</taxon>
    </lineage>
</organism>
<reference evidence="5 6" key="1">
    <citation type="submission" date="2017-10" db="EMBL/GenBank/DDBJ databases">
        <title>Whole genome of Pedobacter ginsengisoli T01R-27 isolated from tomato rhizosphere.</title>
        <authorList>
            <person name="Weon H.-Y."/>
            <person name="Lee S.A."/>
            <person name="Sang M.K."/>
            <person name="Song J."/>
        </authorList>
    </citation>
    <scope>NUCLEOTIDE SEQUENCE [LARGE SCALE GENOMIC DNA]</scope>
    <source>
        <strain evidence="5 6">T01R-27</strain>
    </source>
</reference>
<keyword evidence="6" id="KW-1185">Reference proteome</keyword>
<protein>
    <submittedName>
        <fullName evidence="5">Uncharacterized protein</fullName>
    </submittedName>
</protein>
<evidence type="ECO:0000256" key="1">
    <source>
        <dbReference type="SAM" id="Coils"/>
    </source>
</evidence>
<dbReference type="EMBL" id="CP024091">
    <property type="protein sequence ID" value="ATP55837.1"/>
    <property type="molecule type" value="Genomic_DNA"/>
</dbReference>
<feature type="signal peptide" evidence="2">
    <location>
        <begin position="1"/>
        <end position="18"/>
    </location>
</feature>
<name>A0A2D1U2J0_9SPHI</name>
<feature type="chain" id="PRO_5013897837" evidence="2">
    <location>
        <begin position="19"/>
        <end position="576"/>
    </location>
</feature>
<keyword evidence="2" id="KW-0732">Signal</keyword>
<feature type="domain" description="Glycoside hydrolase 123 catalytic" evidence="3">
    <location>
        <begin position="220"/>
        <end position="530"/>
    </location>
</feature>
<dbReference type="KEGG" id="pgs:CPT03_04825"/>
<dbReference type="InterPro" id="IPR053850">
    <property type="entry name" value="Glyco_hydro_123_N_2"/>
</dbReference>
<evidence type="ECO:0000313" key="5">
    <source>
        <dbReference type="EMBL" id="ATP55837.1"/>
    </source>
</evidence>
<evidence type="ECO:0000256" key="2">
    <source>
        <dbReference type="SAM" id="SignalP"/>
    </source>
</evidence>
<evidence type="ECO:0000259" key="4">
    <source>
        <dbReference type="Pfam" id="PF22680"/>
    </source>
</evidence>
<keyword evidence="1" id="KW-0175">Coiled coil</keyword>
<feature type="coiled-coil region" evidence="1">
    <location>
        <begin position="529"/>
        <end position="556"/>
    </location>
</feature>
<accession>A0A2D1U2J0</accession>
<evidence type="ECO:0000259" key="3">
    <source>
        <dbReference type="Pfam" id="PF13320"/>
    </source>
</evidence>
<gene>
    <name evidence="5" type="ORF">CPT03_04825</name>
</gene>
<proteinExistence type="predicted"/>
<evidence type="ECO:0000313" key="6">
    <source>
        <dbReference type="Proteomes" id="UP000223749"/>
    </source>
</evidence>
<dbReference type="Pfam" id="PF13320">
    <property type="entry name" value="GH123_cat"/>
    <property type="match status" value="1"/>
</dbReference>
<sequence>MKFSLFILTLLTAATVNAQDASLALQKNPKLSTEAVASKWTKVPDGLNVSFATSNQRFAKELPPVVAIKNSWTFSTWKGETVNTQLLLWTKDAAEVSLELSDLKSAEGNTIKKENLSTGFIKYVITDEFRDGCGYRKPTDFDSSYVADLIDTKTKVVTITPNSTQPVWLAIKVPQQVKAGTYKGSVTIKGAKAKTQEISIRVIDKTLPAPSQWAYDLDLWQHPAAIARVHKVQLWSDRHFALMKDYYKMLANAGQKTITTSIVNEPWGHQTYDDYPSLIKWTKKKDGTWSYDYSLFDKYIAFTMSCGINQRINCYSMVPWKIAFTYFDESTNKEAVFTEAIGTPAYNVFWGTMLKDFTRHLKQKNWFTKTYIAMDERPMPDMKSVIALLKSIDSKWKIALAGEYHEEIEKDVFNYCIASKWEYPAEVLKNRHAEGKISTWYTCCTEPYPNAFTFSSPAEQVWMGWYTANKNMDGYLRWAYNSWTKSPLTDSRFTAWPAGDTYLVYPGPFSSVRFEKMIEGAQDFEKIRLLRKEYSAKNQTEKLQQLENALKQFELGNLPKTTAAETLSKTQEILNN</sequence>
<feature type="domain" description="Glycoside hydrolase 123 N-terminal" evidence="4">
    <location>
        <begin position="51"/>
        <end position="189"/>
    </location>
</feature>
<dbReference type="InterPro" id="IPR025150">
    <property type="entry name" value="GH123_cat"/>
</dbReference>
<dbReference type="AlphaFoldDB" id="A0A2D1U2J0"/>
<dbReference type="OrthoDB" id="197680at2"/>
<dbReference type="Proteomes" id="UP000223749">
    <property type="component" value="Chromosome"/>
</dbReference>